<comment type="caution">
    <text evidence="1">The sequence shown here is derived from an EMBL/GenBank/DDBJ whole genome shotgun (WGS) entry which is preliminary data.</text>
</comment>
<name>A0A433RTW1_9BACL</name>
<dbReference type="InterPro" id="IPR045527">
    <property type="entry name" value="DUF6470"/>
</dbReference>
<evidence type="ECO:0000313" key="1">
    <source>
        <dbReference type="EMBL" id="RUS55574.1"/>
    </source>
</evidence>
<proteinExistence type="predicted"/>
<dbReference type="Pfam" id="PF20074">
    <property type="entry name" value="DUF6470"/>
    <property type="match status" value="1"/>
</dbReference>
<gene>
    <name evidence="1" type="ORF">QI30_11665</name>
</gene>
<dbReference type="RefSeq" id="WP_126990889.1">
    <property type="nucleotide sequence ID" value="NZ_JTFC01000031.1"/>
</dbReference>
<keyword evidence="2" id="KW-1185">Reference proteome</keyword>
<organism evidence="1 2">
    <name type="scientific">Candidatus Kurthia intestinigallinarum</name>
    <dbReference type="NCBI Taxonomy" id="1562256"/>
    <lineage>
        <taxon>Bacteria</taxon>
        <taxon>Bacillati</taxon>
        <taxon>Bacillota</taxon>
        <taxon>Bacilli</taxon>
        <taxon>Bacillales</taxon>
        <taxon>Caryophanaceae</taxon>
        <taxon>Kurthia</taxon>
    </lineage>
</organism>
<dbReference type="Proteomes" id="UP000288623">
    <property type="component" value="Unassembled WGS sequence"/>
</dbReference>
<dbReference type="EMBL" id="JTFC01000031">
    <property type="protein sequence ID" value="RUS55574.1"/>
    <property type="molecule type" value="Genomic_DNA"/>
</dbReference>
<evidence type="ECO:0000313" key="2">
    <source>
        <dbReference type="Proteomes" id="UP000288623"/>
    </source>
</evidence>
<dbReference type="OrthoDB" id="2112831at2"/>
<reference evidence="1 2" key="1">
    <citation type="submission" date="2014-11" db="EMBL/GenBank/DDBJ databases">
        <title>Genome sequence and analysis of novel Kurthia sp.</title>
        <authorList>
            <person name="Lawson J.N."/>
            <person name="Gonzalez J.E."/>
            <person name="Rinauldi L."/>
            <person name="Xuan Z."/>
            <person name="Firman A."/>
            <person name="Shaddox L."/>
            <person name="Trudeau A."/>
            <person name="Shah S."/>
            <person name="Reiman D."/>
        </authorList>
    </citation>
    <scope>NUCLEOTIDE SEQUENCE [LARGE SCALE GENOMIC DNA]</scope>
    <source>
        <strain evidence="1 2">3B1D</strain>
    </source>
</reference>
<accession>A0A433RTW1</accession>
<protein>
    <submittedName>
        <fullName evidence="1">Uncharacterized protein</fullName>
    </submittedName>
</protein>
<dbReference type="AlphaFoldDB" id="A0A433RTW1"/>
<sequence>MKLDRVDIRTTDQKVEIHSTQPRLRMHTTNAQVNIEQPAAILEMSSKAAKLLIDQSQAWRDMGLLTPMEAGDQAAQKGLQDAAAGTARRAREGNQMMQISGGQNQLQAIAENIAQPPQPSLGIKWIPSVNSVKTTYVPGRLDINITPQKPRFDVRIGDVSGQFTPGNVTGTTVQRASVETTVIKGD</sequence>